<dbReference type="SUPFAM" id="SSF50022">
    <property type="entry name" value="ISP domain"/>
    <property type="match status" value="1"/>
</dbReference>
<dbReference type="Pfam" id="PF00355">
    <property type="entry name" value="Rieske"/>
    <property type="match status" value="1"/>
</dbReference>
<comment type="cofactor">
    <cofactor evidence="1">
        <name>Fe cation</name>
        <dbReference type="ChEBI" id="CHEBI:24875"/>
    </cofactor>
</comment>
<evidence type="ECO:0000259" key="7">
    <source>
        <dbReference type="PROSITE" id="PS51296"/>
    </source>
</evidence>
<dbReference type="Gene3D" id="3.90.380.10">
    <property type="entry name" value="Naphthalene 1,2-dioxygenase Alpha Subunit, Chain A, domain 1"/>
    <property type="match status" value="1"/>
</dbReference>
<dbReference type="GO" id="GO:0051213">
    <property type="term" value="F:dioxygenase activity"/>
    <property type="evidence" value="ECO:0007669"/>
    <property type="project" value="UniProtKB-KW"/>
</dbReference>
<keyword evidence="5" id="KW-0408">Iron</keyword>
<dbReference type="PRINTS" id="PR00090">
    <property type="entry name" value="RNGDIOXGNASE"/>
</dbReference>
<protein>
    <submittedName>
        <fullName evidence="8">Aromatic ring-hydroxylating dioxygenase subunit alpha</fullName>
    </submittedName>
</protein>
<dbReference type="InterPro" id="IPR036922">
    <property type="entry name" value="Rieske_2Fe-2S_sf"/>
</dbReference>
<keyword evidence="2" id="KW-0001">2Fe-2S</keyword>
<keyword evidence="4" id="KW-0560">Oxidoreductase</keyword>
<evidence type="ECO:0000256" key="3">
    <source>
        <dbReference type="ARBA" id="ARBA00022723"/>
    </source>
</evidence>
<dbReference type="InterPro" id="IPR017941">
    <property type="entry name" value="Rieske_2Fe-2S"/>
</dbReference>
<dbReference type="Pfam" id="PF00848">
    <property type="entry name" value="Ring_hydroxyl_A"/>
    <property type="match status" value="1"/>
</dbReference>
<evidence type="ECO:0000256" key="6">
    <source>
        <dbReference type="ARBA" id="ARBA00023014"/>
    </source>
</evidence>
<keyword evidence="3" id="KW-0479">Metal-binding</keyword>
<evidence type="ECO:0000313" key="8">
    <source>
        <dbReference type="EMBL" id="NKQ51485.1"/>
    </source>
</evidence>
<dbReference type="Proteomes" id="UP000715441">
    <property type="component" value="Unassembled WGS sequence"/>
</dbReference>
<evidence type="ECO:0000256" key="5">
    <source>
        <dbReference type="ARBA" id="ARBA00023004"/>
    </source>
</evidence>
<dbReference type="RefSeq" id="WP_168510424.1">
    <property type="nucleotide sequence ID" value="NZ_JAAXLS010000001.1"/>
</dbReference>
<dbReference type="SUPFAM" id="SSF55961">
    <property type="entry name" value="Bet v1-like"/>
    <property type="match status" value="1"/>
</dbReference>
<reference evidence="8 9" key="1">
    <citation type="submission" date="2020-04" db="EMBL/GenBank/DDBJ databases">
        <title>Novel species.</title>
        <authorList>
            <person name="Teo W.F.A."/>
            <person name="Lipun K."/>
            <person name="Srisuk N."/>
            <person name="Duangmal K."/>
        </authorList>
    </citation>
    <scope>NUCLEOTIDE SEQUENCE [LARGE SCALE GENOMIC DNA]</scope>
    <source>
        <strain evidence="8 9">K13G38</strain>
    </source>
</reference>
<evidence type="ECO:0000256" key="2">
    <source>
        <dbReference type="ARBA" id="ARBA00022714"/>
    </source>
</evidence>
<dbReference type="PANTHER" id="PTHR43756:SF5">
    <property type="entry name" value="CHOLINE MONOOXYGENASE, CHLOROPLASTIC"/>
    <property type="match status" value="1"/>
</dbReference>
<sequence length="428" mass="49211">MTGIQDRLATGKGKFTPRYPELGTAPVSYEDSISQEFFEAEREAVFRRSWLKVGRIEQIPRTGSYFTRDLPGLGSIVIVRRPGGGVAAFHNVCAHRGNKVVWQEHPAEETRGICREFSCKYHGWRYGLDGRVTHVTNEDQFFDLDKSTLAMPKVHCELWAGFIFVNFAADAEPLANFLGDRFLELESYPFDRMTQRFGYRTRIKGNWKLSIDAVLEWYHPPYVHGRFIDPDVSKAEKLVPPVDSYHYDVFAPHMLTSVPGPPPLPPREPGTLGPARRDQKWIYKLFRAGLFGPDDVPDVGALPEAMNKGRIRSWGNDSFWMFPNFSVQMWARNYYITYQYWPESVDSHTYELDIYFPEPRDAAERLAQELVADSTIEFAMQDSNTVEATHSALATRAQRTFHLSDQELLIRNFHKVIRDAVAAYQEQP</sequence>
<feature type="domain" description="Rieske" evidence="7">
    <location>
        <begin position="50"/>
        <end position="165"/>
    </location>
</feature>
<dbReference type="PANTHER" id="PTHR43756">
    <property type="entry name" value="CHOLINE MONOOXYGENASE, CHLOROPLASTIC"/>
    <property type="match status" value="1"/>
</dbReference>
<evidence type="ECO:0000256" key="4">
    <source>
        <dbReference type="ARBA" id="ARBA00023002"/>
    </source>
</evidence>
<dbReference type="InterPro" id="IPR015879">
    <property type="entry name" value="Ring_hydroxy_dOase_asu_C_dom"/>
</dbReference>
<dbReference type="InterPro" id="IPR001663">
    <property type="entry name" value="Rng_hydr_dOase-A"/>
</dbReference>
<evidence type="ECO:0000256" key="1">
    <source>
        <dbReference type="ARBA" id="ARBA00001962"/>
    </source>
</evidence>
<dbReference type="CDD" id="cd00680">
    <property type="entry name" value="RHO_alpha_C"/>
    <property type="match status" value="1"/>
</dbReference>
<keyword evidence="9" id="KW-1185">Reference proteome</keyword>
<evidence type="ECO:0000313" key="9">
    <source>
        <dbReference type="Proteomes" id="UP000715441"/>
    </source>
</evidence>
<dbReference type="PROSITE" id="PS51296">
    <property type="entry name" value="RIESKE"/>
    <property type="match status" value="1"/>
</dbReference>
<dbReference type="Gene3D" id="2.102.10.10">
    <property type="entry name" value="Rieske [2Fe-2S] iron-sulphur domain"/>
    <property type="match status" value="1"/>
</dbReference>
<keyword evidence="8" id="KW-0223">Dioxygenase</keyword>
<proteinExistence type="predicted"/>
<organism evidence="8 9">
    <name type="scientific">Amycolatopsis acididurans</name>
    <dbReference type="NCBI Taxonomy" id="2724524"/>
    <lineage>
        <taxon>Bacteria</taxon>
        <taxon>Bacillati</taxon>
        <taxon>Actinomycetota</taxon>
        <taxon>Actinomycetes</taxon>
        <taxon>Pseudonocardiales</taxon>
        <taxon>Pseudonocardiaceae</taxon>
        <taxon>Amycolatopsis</taxon>
    </lineage>
</organism>
<gene>
    <name evidence="8" type="ORF">HFP15_01160</name>
</gene>
<accession>A0ABX1IZE0</accession>
<keyword evidence="6" id="KW-0411">Iron-sulfur</keyword>
<dbReference type="EMBL" id="JAAXLS010000001">
    <property type="protein sequence ID" value="NKQ51485.1"/>
    <property type="molecule type" value="Genomic_DNA"/>
</dbReference>
<dbReference type="CDD" id="cd03469">
    <property type="entry name" value="Rieske_RO_Alpha_N"/>
    <property type="match status" value="1"/>
</dbReference>
<name>A0ABX1IZE0_9PSEU</name>
<comment type="caution">
    <text evidence="8">The sequence shown here is derived from an EMBL/GenBank/DDBJ whole genome shotgun (WGS) entry which is preliminary data.</text>
</comment>